<dbReference type="CDD" id="cd06664">
    <property type="entry name" value="IscU_like"/>
    <property type="match status" value="1"/>
</dbReference>
<organism evidence="1 2">
    <name type="scientific">Parerythrobacter jejuensis</name>
    <dbReference type="NCBI Taxonomy" id="795812"/>
    <lineage>
        <taxon>Bacteria</taxon>
        <taxon>Pseudomonadati</taxon>
        <taxon>Pseudomonadota</taxon>
        <taxon>Alphaproteobacteria</taxon>
        <taxon>Sphingomonadales</taxon>
        <taxon>Erythrobacteraceae</taxon>
        <taxon>Parerythrobacter</taxon>
    </lineage>
</organism>
<keyword evidence="2" id="KW-1185">Reference proteome</keyword>
<evidence type="ECO:0000313" key="2">
    <source>
        <dbReference type="Proteomes" id="UP000446786"/>
    </source>
</evidence>
<sequence>MLGLAVELAGFPLDEGLDLRGEARSQSCGSTLALGFELGPDGLTKRLGLQVTACAIGQASAAIFARHANGLDAQAIDHSLEDVDAWLGGGTAPNWPDIEAISNARDYSARHGAILLPWRAAQQALSKAGAER</sequence>
<protein>
    <submittedName>
        <fullName evidence="1">Iron-sulfur cluster assembly scaffold protein</fullName>
    </submittedName>
</protein>
<reference evidence="1 2" key="1">
    <citation type="submission" date="2019-12" db="EMBL/GenBank/DDBJ databases">
        <title>Genomic-based taxomic classification of the family Erythrobacteraceae.</title>
        <authorList>
            <person name="Xu L."/>
        </authorList>
    </citation>
    <scope>NUCLEOTIDE SEQUENCE [LARGE SCALE GENOMIC DNA]</scope>
    <source>
        <strain evidence="1 2">JCM 16677</strain>
    </source>
</reference>
<dbReference type="Proteomes" id="UP000446786">
    <property type="component" value="Unassembled WGS sequence"/>
</dbReference>
<dbReference type="Gene3D" id="3.90.1010.10">
    <property type="match status" value="1"/>
</dbReference>
<comment type="caution">
    <text evidence="1">The sequence shown here is derived from an EMBL/GenBank/DDBJ whole genome shotgun (WGS) entry which is preliminary data.</text>
</comment>
<proteinExistence type="predicted"/>
<dbReference type="EMBL" id="WTYE01000001">
    <property type="protein sequence ID" value="MXP32359.1"/>
    <property type="molecule type" value="Genomic_DNA"/>
</dbReference>
<dbReference type="InterPro" id="IPR002871">
    <property type="entry name" value="NIF_FeS_clus_asmbl_NifU_N"/>
</dbReference>
<dbReference type="AlphaFoldDB" id="A0A845AS96"/>
<accession>A0A845AS96</accession>
<gene>
    <name evidence="1" type="ORF">GRI94_11070</name>
</gene>
<evidence type="ECO:0000313" key="1">
    <source>
        <dbReference type="EMBL" id="MXP32359.1"/>
    </source>
</evidence>
<name>A0A845AS96_9SPHN</name>
<dbReference type="GO" id="GO:0016226">
    <property type="term" value="P:iron-sulfur cluster assembly"/>
    <property type="evidence" value="ECO:0007669"/>
    <property type="project" value="InterPro"/>
</dbReference>
<dbReference type="SUPFAM" id="SSF82649">
    <property type="entry name" value="SufE/NifU"/>
    <property type="match status" value="1"/>
</dbReference>
<dbReference type="GO" id="GO:0051536">
    <property type="term" value="F:iron-sulfur cluster binding"/>
    <property type="evidence" value="ECO:0007669"/>
    <property type="project" value="InterPro"/>
</dbReference>
<dbReference type="GO" id="GO:0005506">
    <property type="term" value="F:iron ion binding"/>
    <property type="evidence" value="ECO:0007669"/>
    <property type="project" value="InterPro"/>
</dbReference>
<dbReference type="OrthoDB" id="7857113at2"/>